<dbReference type="Gene3D" id="3.30.310.80">
    <property type="entry name" value="Kinase associated domain 1, KA1"/>
    <property type="match status" value="1"/>
</dbReference>
<feature type="region of interest" description="Disordered" evidence="15">
    <location>
        <begin position="377"/>
        <end position="437"/>
    </location>
</feature>
<dbReference type="SMART" id="SM00220">
    <property type="entry name" value="S_TKc"/>
    <property type="match status" value="1"/>
</dbReference>
<dbReference type="Gene3D" id="1.10.510.10">
    <property type="entry name" value="Transferase(Phosphotransferase) domain 1"/>
    <property type="match status" value="1"/>
</dbReference>
<dbReference type="PANTHER" id="PTHR24346">
    <property type="entry name" value="MAP/MICROTUBULE AFFINITY-REGULATING KINASE"/>
    <property type="match status" value="1"/>
</dbReference>
<feature type="compositionally biased region" description="Polar residues" evidence="15">
    <location>
        <begin position="843"/>
        <end position="852"/>
    </location>
</feature>
<evidence type="ECO:0000256" key="5">
    <source>
        <dbReference type="ARBA" id="ARBA00022553"/>
    </source>
</evidence>
<dbReference type="FunFam" id="1.10.510.10:FF:000156">
    <property type="entry name" value="Serine/threonine-protein kinase SIK3 homolog"/>
    <property type="match status" value="1"/>
</dbReference>
<dbReference type="FunFam" id="3.30.200.20:FF:000003">
    <property type="entry name" value="Non-specific serine/threonine protein kinase"/>
    <property type="match status" value="1"/>
</dbReference>
<dbReference type="GO" id="GO:0035556">
    <property type="term" value="P:intracellular signal transduction"/>
    <property type="evidence" value="ECO:0007669"/>
    <property type="project" value="TreeGrafter"/>
</dbReference>
<dbReference type="InterPro" id="IPR011009">
    <property type="entry name" value="Kinase-like_dom_sf"/>
</dbReference>
<evidence type="ECO:0000259" key="16">
    <source>
        <dbReference type="PROSITE" id="PS50011"/>
    </source>
</evidence>
<dbReference type="InterPro" id="IPR057380">
    <property type="entry name" value="UBA_SIK1/2/3"/>
</dbReference>
<feature type="region of interest" description="Disordered" evidence="15">
    <location>
        <begin position="582"/>
        <end position="602"/>
    </location>
</feature>
<evidence type="ECO:0000259" key="18">
    <source>
        <dbReference type="PROSITE" id="PS50032"/>
    </source>
</evidence>
<feature type="region of interest" description="Disordered" evidence="15">
    <location>
        <begin position="728"/>
        <end position="767"/>
    </location>
</feature>
<dbReference type="EC" id="2.7.11.1" evidence="3"/>
<keyword evidence="20" id="KW-1185">Reference proteome</keyword>
<evidence type="ECO:0000256" key="15">
    <source>
        <dbReference type="SAM" id="MobiDB-lite"/>
    </source>
</evidence>
<name>A0A9Q1BYL0_HOLLE</name>
<evidence type="ECO:0000256" key="14">
    <source>
        <dbReference type="PROSITE-ProRule" id="PRU10141"/>
    </source>
</evidence>
<keyword evidence="5" id="KW-0597">Phosphoprotein</keyword>
<keyword evidence="8 14" id="KW-0547">Nucleotide-binding</keyword>
<dbReference type="PROSITE" id="PS50011">
    <property type="entry name" value="PROTEIN_KINASE_DOM"/>
    <property type="match status" value="1"/>
</dbReference>
<keyword evidence="4" id="KW-0723">Serine/threonine-protein kinase</keyword>
<dbReference type="SUPFAM" id="SSF56112">
    <property type="entry name" value="Protein kinase-like (PK-like)"/>
    <property type="match status" value="1"/>
</dbReference>
<dbReference type="CDD" id="cd14338">
    <property type="entry name" value="UBA_SIK"/>
    <property type="match status" value="1"/>
</dbReference>
<keyword evidence="10 14" id="KW-0067">ATP-binding</keyword>
<evidence type="ECO:0000256" key="10">
    <source>
        <dbReference type="ARBA" id="ARBA00022840"/>
    </source>
</evidence>
<feature type="domain" description="Protein kinase" evidence="16">
    <location>
        <begin position="30"/>
        <end position="281"/>
    </location>
</feature>
<keyword evidence="9 19" id="KW-0418">Kinase</keyword>
<dbReference type="GO" id="GO:0000226">
    <property type="term" value="P:microtubule cytoskeleton organization"/>
    <property type="evidence" value="ECO:0007669"/>
    <property type="project" value="TreeGrafter"/>
</dbReference>
<dbReference type="EMBL" id="JAIZAY010000010">
    <property type="protein sequence ID" value="KAJ8034909.1"/>
    <property type="molecule type" value="Genomic_DNA"/>
</dbReference>
<keyword evidence="11" id="KW-0460">Magnesium</keyword>
<feature type="compositionally biased region" description="Polar residues" evidence="15">
    <location>
        <begin position="752"/>
        <end position="767"/>
    </location>
</feature>
<feature type="compositionally biased region" description="Polar residues" evidence="15">
    <location>
        <begin position="1002"/>
        <end position="1016"/>
    </location>
</feature>
<gene>
    <name evidence="19" type="ORF">HOLleu_21936</name>
</gene>
<comment type="caution">
    <text evidence="19">The sequence shown here is derived from an EMBL/GenBank/DDBJ whole genome shotgun (WGS) entry which is preliminary data.</text>
</comment>
<evidence type="ECO:0000259" key="17">
    <source>
        <dbReference type="PROSITE" id="PS50030"/>
    </source>
</evidence>
<evidence type="ECO:0000256" key="13">
    <source>
        <dbReference type="ARBA" id="ARBA00048679"/>
    </source>
</evidence>
<evidence type="ECO:0000256" key="2">
    <source>
        <dbReference type="ARBA" id="ARBA00006234"/>
    </source>
</evidence>
<comment type="similarity">
    <text evidence="2">Belongs to the protein kinase superfamily. CAMK Ser/Thr protein kinase family. SNF1 subfamily.</text>
</comment>
<evidence type="ECO:0000256" key="1">
    <source>
        <dbReference type="ARBA" id="ARBA00001946"/>
    </source>
</evidence>
<evidence type="ECO:0000256" key="12">
    <source>
        <dbReference type="ARBA" id="ARBA00047899"/>
    </source>
</evidence>
<evidence type="ECO:0000313" key="20">
    <source>
        <dbReference type="Proteomes" id="UP001152320"/>
    </source>
</evidence>
<feature type="compositionally biased region" description="Acidic residues" evidence="15">
    <location>
        <begin position="591"/>
        <end position="600"/>
    </location>
</feature>
<keyword evidence="6" id="KW-0808">Transferase</keyword>
<feature type="domain" description="KA1" evidence="18">
    <location>
        <begin position="1209"/>
        <end position="1258"/>
    </location>
</feature>
<dbReference type="PROSITE" id="PS00108">
    <property type="entry name" value="PROTEIN_KINASE_ST"/>
    <property type="match status" value="1"/>
</dbReference>
<dbReference type="Pfam" id="PF02149">
    <property type="entry name" value="KA1"/>
    <property type="match status" value="1"/>
</dbReference>
<feature type="compositionally biased region" description="Basic and acidic residues" evidence="15">
    <location>
        <begin position="828"/>
        <end position="842"/>
    </location>
</feature>
<reference evidence="19" key="1">
    <citation type="submission" date="2021-10" db="EMBL/GenBank/DDBJ databases">
        <title>Tropical sea cucumber genome reveals ecological adaptation and Cuvierian tubules defense mechanism.</title>
        <authorList>
            <person name="Chen T."/>
        </authorList>
    </citation>
    <scope>NUCLEOTIDE SEQUENCE</scope>
    <source>
        <strain evidence="19">Nanhai2018</strain>
        <tissue evidence="19">Muscle</tissue>
    </source>
</reference>
<evidence type="ECO:0000256" key="7">
    <source>
        <dbReference type="ARBA" id="ARBA00022723"/>
    </source>
</evidence>
<dbReference type="InterPro" id="IPR001772">
    <property type="entry name" value="KA1_dom"/>
</dbReference>
<protein>
    <recommendedName>
        <fullName evidence="3">non-specific serine/threonine protein kinase</fullName>
        <ecNumber evidence="3">2.7.11.1</ecNumber>
    </recommendedName>
</protein>
<accession>A0A9Q1BYL0</accession>
<comment type="catalytic activity">
    <reaction evidence="13">
        <text>L-seryl-[protein] + ATP = O-phospho-L-seryl-[protein] + ADP + H(+)</text>
        <dbReference type="Rhea" id="RHEA:17989"/>
        <dbReference type="Rhea" id="RHEA-COMP:9863"/>
        <dbReference type="Rhea" id="RHEA-COMP:11604"/>
        <dbReference type="ChEBI" id="CHEBI:15378"/>
        <dbReference type="ChEBI" id="CHEBI:29999"/>
        <dbReference type="ChEBI" id="CHEBI:30616"/>
        <dbReference type="ChEBI" id="CHEBI:83421"/>
        <dbReference type="ChEBI" id="CHEBI:456216"/>
        <dbReference type="EC" id="2.7.11.1"/>
    </reaction>
</comment>
<dbReference type="InterPro" id="IPR028375">
    <property type="entry name" value="KA1/Ssp2_C"/>
</dbReference>
<comment type="cofactor">
    <cofactor evidence="1">
        <name>Mg(2+)</name>
        <dbReference type="ChEBI" id="CHEBI:18420"/>
    </cofactor>
</comment>
<feature type="compositionally biased region" description="Polar residues" evidence="15">
    <location>
        <begin position="1"/>
        <end position="22"/>
    </location>
</feature>
<dbReference type="GO" id="GO:0050321">
    <property type="term" value="F:tau-protein kinase activity"/>
    <property type="evidence" value="ECO:0007669"/>
    <property type="project" value="TreeGrafter"/>
</dbReference>
<feature type="compositionally biased region" description="Low complexity" evidence="15">
    <location>
        <begin position="730"/>
        <end position="747"/>
    </location>
</feature>
<dbReference type="InterPro" id="IPR000719">
    <property type="entry name" value="Prot_kinase_dom"/>
</dbReference>
<dbReference type="GO" id="GO:0005737">
    <property type="term" value="C:cytoplasm"/>
    <property type="evidence" value="ECO:0007669"/>
    <property type="project" value="TreeGrafter"/>
</dbReference>
<feature type="compositionally biased region" description="Acidic residues" evidence="15">
    <location>
        <begin position="420"/>
        <end position="430"/>
    </location>
</feature>
<keyword evidence="7" id="KW-0479">Metal-binding</keyword>
<sequence length="1258" mass="138994">MANSSGRPPGSTSGISRSQRSNGPIKVGHYEIEKQIGKGNFAVVKLARHTVTGTKVAIKIIDKTQLDEENLKKVVREVQVMKMLRHPHIIRLYQVMESERNMYLVTEYASSGEIFDHLKANGRMSEREARRIFKQICAAVHFCHSLNVVHRDLKAENLLLDGNKNVKIADFGFSNFFKEGQYLKTWCGSPPYAAPELFEGKEYNGPKADVWSLGVVLYVLVSGALPFDGTTLHSLRGRVLSGQFRVPYFMSADCEDLIRHMLVLDPVKRFATKNVFNHRWTKDCEPDPSFDQMLAEYERITSNPDQLNDQSLNDQIVHHMVSLGIERDAIIQSLSANRFDNISAIYNLMLDNFSPQSLPQTRPVDAGLLPTVSVTKGVGSTGSIEGGNMGRRPSSPSGQIIPQVRFSLDSEHTGSQTSEPSEDIDSETEDVNPNRLTSYLHQRRYTIGLGDASHEIPDDVRIGLMGGEPPSGTIGGVGHMGVGGGGLNFNLPQNLPHLQGTHVQEQRLIYKEQHLLRPPVLEATGGPLNFNRRASDTAASIYHLQQLQQKFYAGQTNQTGGMEGEGQSATELLQQRQRMAIAAATAPEEHNDSEEEEPDPEAVRRYLDGRGKWSRHTVGSELSSAERLSVETQFISAQPTVRQNRRGHLLPQDRPSPRDSLHIPGLYSPGARRASDGMPNLQAFRAHLERVAAGGSSGCGSQKSSLKRLQQEHMQLQKQFSTPPLDARGQELQQRQHQLHQQLQLQHPSRGLGTTSPLMSTCPSFLPNSANPDIQTIALQQHLQRLQLKHSSDSPPNLRKIHSPTGRPSPPPSMTLPAHPEEPGTESPTEKHFQETSEERLKNTGSPRSGHNTAGLLGHSPPHIDGNHLGIEYCEASRRGSGGSLPASNSRERSLNSLHSNHSSGERLEYIPRKGSFEKETVIRDNVPASFELDRRQTAIPQPLRYEQGGLPPTTMYPSPLHSQMPPIPTAGIFGHPHGRIFMPSMMQGPSMMESMPVQTSMASPTTQTATSTMETPTPPNMSHPHLPPSVLQVSGLGYDLNQQDIDDSDLVQFMEESGSQPATPLSTGSQEHFPFSLLDSRGQQTVRIIPPQVQPQLLKRTFPLRSSDFTDLFNFNHNLANTSMPMTNGDFSISDNVPIPPLIAQGMNMSTSSGMLTDSSVHLESASIKRAKSFSMTTQKGLAEIVTEIKRALDGKPALIYENSDNMFELQRSTVKMEMEVCPVPGLALNGLKLRKLEGDSIEYKDLCHDILTTMNL</sequence>
<feature type="region of interest" description="Disordered" evidence="15">
    <location>
        <begin position="639"/>
        <end position="661"/>
    </location>
</feature>
<dbReference type="GO" id="GO:0046872">
    <property type="term" value="F:metal ion binding"/>
    <property type="evidence" value="ECO:0007669"/>
    <property type="project" value="UniProtKB-KW"/>
</dbReference>
<dbReference type="PROSITE" id="PS00107">
    <property type="entry name" value="PROTEIN_KINASE_ATP"/>
    <property type="match status" value="1"/>
</dbReference>
<feature type="region of interest" description="Disordered" evidence="15">
    <location>
        <begin position="1002"/>
        <end position="1025"/>
    </location>
</feature>
<dbReference type="PANTHER" id="PTHR24346:SF42">
    <property type="entry name" value="SERINE_THREONINE-PROTEIN KINASE SIK3"/>
    <property type="match status" value="1"/>
</dbReference>
<dbReference type="GO" id="GO:0005524">
    <property type="term" value="F:ATP binding"/>
    <property type="evidence" value="ECO:0007669"/>
    <property type="project" value="UniProtKB-UniRule"/>
</dbReference>
<feature type="binding site" evidence="14">
    <location>
        <position position="59"/>
    </location>
    <ligand>
        <name>ATP</name>
        <dbReference type="ChEBI" id="CHEBI:30616"/>
    </ligand>
</feature>
<dbReference type="AlphaFoldDB" id="A0A9Q1BYL0"/>
<proteinExistence type="inferred from homology"/>
<organism evidence="19 20">
    <name type="scientific">Holothuria leucospilota</name>
    <name type="common">Black long sea cucumber</name>
    <name type="synonym">Mertensiothuria leucospilota</name>
    <dbReference type="NCBI Taxonomy" id="206669"/>
    <lineage>
        <taxon>Eukaryota</taxon>
        <taxon>Metazoa</taxon>
        <taxon>Echinodermata</taxon>
        <taxon>Eleutherozoa</taxon>
        <taxon>Echinozoa</taxon>
        <taxon>Holothuroidea</taxon>
        <taxon>Aspidochirotacea</taxon>
        <taxon>Aspidochirotida</taxon>
        <taxon>Holothuriidae</taxon>
        <taxon>Holothuria</taxon>
    </lineage>
</organism>
<dbReference type="InterPro" id="IPR015940">
    <property type="entry name" value="UBA"/>
</dbReference>
<dbReference type="Pfam" id="PF00069">
    <property type="entry name" value="Pkinase"/>
    <property type="match status" value="1"/>
</dbReference>
<dbReference type="Pfam" id="PF23312">
    <property type="entry name" value="UBA_SIK3"/>
    <property type="match status" value="1"/>
</dbReference>
<evidence type="ECO:0000256" key="8">
    <source>
        <dbReference type="ARBA" id="ARBA00022741"/>
    </source>
</evidence>
<dbReference type="InterPro" id="IPR008271">
    <property type="entry name" value="Ser/Thr_kinase_AS"/>
</dbReference>
<comment type="catalytic activity">
    <reaction evidence="12">
        <text>L-threonyl-[protein] + ATP = O-phospho-L-threonyl-[protein] + ADP + H(+)</text>
        <dbReference type="Rhea" id="RHEA:46608"/>
        <dbReference type="Rhea" id="RHEA-COMP:11060"/>
        <dbReference type="Rhea" id="RHEA-COMP:11605"/>
        <dbReference type="ChEBI" id="CHEBI:15378"/>
        <dbReference type="ChEBI" id="CHEBI:30013"/>
        <dbReference type="ChEBI" id="CHEBI:30616"/>
        <dbReference type="ChEBI" id="CHEBI:61977"/>
        <dbReference type="ChEBI" id="CHEBI:456216"/>
        <dbReference type="EC" id="2.7.11.1"/>
    </reaction>
</comment>
<feature type="region of interest" description="Disordered" evidence="15">
    <location>
        <begin position="1"/>
        <end position="23"/>
    </location>
</feature>
<dbReference type="PROSITE" id="PS50032">
    <property type="entry name" value="KA1"/>
    <property type="match status" value="1"/>
</dbReference>
<dbReference type="SUPFAM" id="SSF103243">
    <property type="entry name" value="KA1-like"/>
    <property type="match status" value="1"/>
</dbReference>
<evidence type="ECO:0000313" key="19">
    <source>
        <dbReference type="EMBL" id="KAJ8034909.1"/>
    </source>
</evidence>
<evidence type="ECO:0000256" key="11">
    <source>
        <dbReference type="ARBA" id="ARBA00022842"/>
    </source>
</evidence>
<evidence type="ECO:0000256" key="9">
    <source>
        <dbReference type="ARBA" id="ARBA00022777"/>
    </source>
</evidence>
<evidence type="ECO:0000256" key="6">
    <source>
        <dbReference type="ARBA" id="ARBA00022679"/>
    </source>
</evidence>
<dbReference type="OrthoDB" id="10045473at2759"/>
<evidence type="ECO:0000256" key="4">
    <source>
        <dbReference type="ARBA" id="ARBA00022527"/>
    </source>
</evidence>
<dbReference type="InterPro" id="IPR017441">
    <property type="entry name" value="Protein_kinase_ATP_BS"/>
</dbReference>
<feature type="domain" description="UBA" evidence="17">
    <location>
        <begin position="311"/>
        <end position="352"/>
    </location>
</feature>
<dbReference type="Proteomes" id="UP001152320">
    <property type="component" value="Chromosome 10"/>
</dbReference>
<feature type="region of interest" description="Disordered" evidence="15">
    <location>
        <begin position="789"/>
        <end position="864"/>
    </location>
</feature>
<dbReference type="PROSITE" id="PS50030">
    <property type="entry name" value="UBA"/>
    <property type="match status" value="1"/>
</dbReference>
<evidence type="ECO:0000256" key="3">
    <source>
        <dbReference type="ARBA" id="ARBA00012513"/>
    </source>
</evidence>
<feature type="region of interest" description="Disordered" evidence="15">
    <location>
        <begin position="878"/>
        <end position="907"/>
    </location>
</feature>